<dbReference type="EMBL" id="PDUG01000001">
    <property type="protein sequence ID" value="PIC50334.1"/>
    <property type="molecule type" value="Genomic_DNA"/>
</dbReference>
<evidence type="ECO:0000313" key="3">
    <source>
        <dbReference type="Proteomes" id="UP000230233"/>
    </source>
</evidence>
<keyword evidence="3" id="KW-1185">Reference proteome</keyword>
<evidence type="ECO:0000256" key="1">
    <source>
        <dbReference type="SAM" id="MobiDB-lite"/>
    </source>
</evidence>
<accession>A0A2G5VEY3</accession>
<name>A0A2G5VEY3_9PELO</name>
<dbReference type="AlphaFoldDB" id="A0A2G5VEY3"/>
<proteinExistence type="predicted"/>
<dbReference type="Proteomes" id="UP000230233">
    <property type="component" value="Chromosome I"/>
</dbReference>
<protein>
    <submittedName>
        <fullName evidence="2">Uncharacterized protein</fullName>
    </submittedName>
</protein>
<feature type="compositionally biased region" description="Basic and acidic residues" evidence="1">
    <location>
        <begin position="114"/>
        <end position="125"/>
    </location>
</feature>
<sequence>MFSALNTADRLFIHGFSVPVIHSIPENHFFRIFSISNQSSASWRRSKIAYVTHVSGDIAGNWEKFSTSNKRTSAKPHWSRYRPSAKLNMSGNGEVYMRSVYRHLAGSARHYQKREKGAEPEENGKESSSSHSTLDDPEK</sequence>
<comment type="caution">
    <text evidence="2">The sequence shown here is derived from an EMBL/GenBank/DDBJ whole genome shotgun (WGS) entry which is preliminary data.</text>
</comment>
<organism evidence="2 3">
    <name type="scientific">Caenorhabditis nigoni</name>
    <dbReference type="NCBI Taxonomy" id="1611254"/>
    <lineage>
        <taxon>Eukaryota</taxon>
        <taxon>Metazoa</taxon>
        <taxon>Ecdysozoa</taxon>
        <taxon>Nematoda</taxon>
        <taxon>Chromadorea</taxon>
        <taxon>Rhabditida</taxon>
        <taxon>Rhabditina</taxon>
        <taxon>Rhabditomorpha</taxon>
        <taxon>Rhabditoidea</taxon>
        <taxon>Rhabditidae</taxon>
        <taxon>Peloderinae</taxon>
        <taxon>Caenorhabditis</taxon>
    </lineage>
</organism>
<reference evidence="3" key="1">
    <citation type="submission" date="2017-10" db="EMBL/GenBank/DDBJ databases">
        <title>Rapid genome shrinkage in a self-fertile nematode reveals novel sperm competition proteins.</title>
        <authorList>
            <person name="Yin D."/>
            <person name="Schwarz E.M."/>
            <person name="Thomas C.G."/>
            <person name="Felde R.L."/>
            <person name="Korf I.F."/>
            <person name="Cutter A.D."/>
            <person name="Schartner C.M."/>
            <person name="Ralston E.J."/>
            <person name="Meyer B.J."/>
            <person name="Haag E.S."/>
        </authorList>
    </citation>
    <scope>NUCLEOTIDE SEQUENCE [LARGE SCALE GENOMIC DNA]</scope>
    <source>
        <strain evidence="3">JU1422</strain>
    </source>
</reference>
<gene>
    <name evidence="2" type="primary">Cnig_chr_I.g1275</name>
    <name evidence="2" type="ORF">B9Z55_001275</name>
</gene>
<dbReference type="OrthoDB" id="10643507at2759"/>
<feature type="region of interest" description="Disordered" evidence="1">
    <location>
        <begin position="107"/>
        <end position="139"/>
    </location>
</feature>
<evidence type="ECO:0000313" key="2">
    <source>
        <dbReference type="EMBL" id="PIC50334.1"/>
    </source>
</evidence>